<dbReference type="PANTHER" id="PTHR35340">
    <property type="entry name" value="PQQ ENZYME REPEAT PROTEIN-RELATED"/>
    <property type="match status" value="1"/>
</dbReference>
<evidence type="ECO:0000313" key="1">
    <source>
        <dbReference type="EMBL" id="KAK7253390.1"/>
    </source>
</evidence>
<comment type="caution">
    <text evidence="1">The sequence shown here is derived from an EMBL/GenBank/DDBJ whole genome shotgun (WGS) entry which is preliminary data.</text>
</comment>
<dbReference type="Proteomes" id="UP001363151">
    <property type="component" value="Unassembled WGS sequence"/>
</dbReference>
<sequence length="551" mass="60805">MSGYTDLDAPPRRGVHRVVGFGAGAALLFLGFAASRNEWHFLEEELKEKRGMHAAAAEATTSVVTLNSTDFTAIDAVCEHVAKMENVGDCRDLDDDTLWRYVPRKMELEVDRNLVEGSIGSVALGGYVAFNMVWQDTTGDFASSWFVVVSYAGEIKTMVPLHQGGDVWRAAGLKPWSESEFVFAAGKNTLLKGYAFKVDWRTGAYERLTDVEINTHDVQKGYQGNAFWSALPSEEFQETCVDLGTACPKSSAMRISGVPRADVQDLNHIQALEDDAYLLISSRMTNTLYYVHAGNGSKIWALGGDDGDFGVVGYTGDYYAPGESYWVGQHNAEFIGKSQYALMNNNFDTKKNSKLLIVEFAPDSDDANATVVWEYDTGAYSQNFGDNDRLPTGNMLACWWPSETINGSDAYEARVAEIARDSMETAFRLDIYGKKTCADGETCARGTGWLMYSVERFYEGPLVYDVTCDGHDVTFGVANAFKQASQYEGFFNITDDKDAELATGRFSFAPHWRATAVHAKLAATSKTGTIYVENQFGSNATATYDCRQDKP</sequence>
<dbReference type="PANTHER" id="PTHR35340:SF5">
    <property type="entry name" value="ASST-DOMAIN-CONTAINING PROTEIN"/>
    <property type="match status" value="1"/>
</dbReference>
<dbReference type="EMBL" id="JBBJCI010000035">
    <property type="protein sequence ID" value="KAK7253390.1"/>
    <property type="molecule type" value="Genomic_DNA"/>
</dbReference>
<keyword evidence="2" id="KW-1185">Reference proteome</keyword>
<evidence type="ECO:0000313" key="2">
    <source>
        <dbReference type="Proteomes" id="UP001363151"/>
    </source>
</evidence>
<dbReference type="Pfam" id="PF14269">
    <property type="entry name" value="Arylsulfotran_2"/>
    <property type="match status" value="1"/>
</dbReference>
<gene>
    <name evidence="1" type="ORF">SO694_00001645</name>
</gene>
<protein>
    <submittedName>
        <fullName evidence="1">Uncharacterized protein</fullName>
    </submittedName>
</protein>
<reference evidence="1 2" key="1">
    <citation type="submission" date="2024-03" db="EMBL/GenBank/DDBJ databases">
        <title>Aureococcus anophagefferens CCMP1851 and Kratosvirus quantuckense: Draft genome of a second virus-susceptible host strain in the model system.</title>
        <authorList>
            <person name="Chase E."/>
            <person name="Truchon A.R."/>
            <person name="Schepens W."/>
            <person name="Wilhelm S.W."/>
        </authorList>
    </citation>
    <scope>NUCLEOTIDE SEQUENCE [LARGE SCALE GENOMIC DNA]</scope>
    <source>
        <strain evidence="1 2">CCMP1851</strain>
    </source>
</reference>
<dbReference type="InterPro" id="IPR039535">
    <property type="entry name" value="ASST-like"/>
</dbReference>
<dbReference type="InterPro" id="IPR053143">
    <property type="entry name" value="Arylsulfate_ST"/>
</dbReference>
<name>A0ABR1GBW3_AURAN</name>
<proteinExistence type="predicted"/>
<organism evidence="1 2">
    <name type="scientific">Aureococcus anophagefferens</name>
    <name type="common">Harmful bloom alga</name>
    <dbReference type="NCBI Taxonomy" id="44056"/>
    <lineage>
        <taxon>Eukaryota</taxon>
        <taxon>Sar</taxon>
        <taxon>Stramenopiles</taxon>
        <taxon>Ochrophyta</taxon>
        <taxon>Pelagophyceae</taxon>
        <taxon>Pelagomonadales</taxon>
        <taxon>Pelagomonadaceae</taxon>
        <taxon>Aureococcus</taxon>
    </lineage>
</organism>
<accession>A0ABR1GBW3</accession>